<feature type="compositionally biased region" description="Basic and acidic residues" evidence="2">
    <location>
        <begin position="146"/>
        <end position="155"/>
    </location>
</feature>
<dbReference type="Pfam" id="PF07321">
    <property type="entry name" value="YscO"/>
    <property type="match status" value="1"/>
</dbReference>
<dbReference type="AlphaFoldDB" id="Q1MQY4"/>
<dbReference type="STRING" id="363253.LI0539"/>
<evidence type="ECO:0000313" key="3">
    <source>
        <dbReference type="EMBL" id="CAJ54593.1"/>
    </source>
</evidence>
<dbReference type="InterPro" id="IPR009929">
    <property type="entry name" value="T3SS_YscO"/>
</dbReference>
<reference evidence="3 4" key="1">
    <citation type="submission" date="2005-11" db="EMBL/GenBank/DDBJ databases">
        <title>The complete genome sequence of Lawsonia intracellularis: the causative agent of proliferative enteropathy.</title>
        <authorList>
            <person name="Kaur K."/>
            <person name="Zhang Q."/>
            <person name="Beckler D."/>
            <person name="Munir S."/>
            <person name="Li L."/>
            <person name="Kinsley K."/>
            <person name="Herron L."/>
            <person name="Peterson A."/>
            <person name="May B."/>
            <person name="Singh S."/>
            <person name="Gebhart C."/>
            <person name="Kapur V."/>
        </authorList>
    </citation>
    <scope>NUCLEOTIDE SEQUENCE [LARGE SCALE GENOMIC DNA]</scope>
    <source>
        <strain evidence="3 4">PHE/MN1-00</strain>
    </source>
</reference>
<name>Q1MQY4_LAWIP</name>
<dbReference type="OrthoDB" id="5465446at2"/>
<feature type="compositionally biased region" description="Acidic residues" evidence="2">
    <location>
        <begin position="156"/>
        <end position="165"/>
    </location>
</feature>
<evidence type="ECO:0000256" key="2">
    <source>
        <dbReference type="SAM" id="MobiDB-lite"/>
    </source>
</evidence>
<dbReference type="HOGENOM" id="CLU_1623937_0_0_7"/>
<evidence type="ECO:0000313" key="4">
    <source>
        <dbReference type="Proteomes" id="UP000002430"/>
    </source>
</evidence>
<dbReference type="RefSeq" id="WP_011526622.1">
    <property type="nucleotide sequence ID" value="NC_008011.1"/>
</dbReference>
<sequence length="165" mass="19496">MSKYPLAPLLSVREHKEELAQQAVLRAENALVEARKDLQKAEEDCKNYEEWCQQEINRYYSEIIGSLVLFKELELLKVKTGILLDNVKEKYKLVDKAKDYVEACIEAKERAIKNLTELKKQTAKLAEHKKLWEAEEKILAQQREEVELEDFKMPEREEEQEDIDE</sequence>
<evidence type="ECO:0008006" key="5">
    <source>
        <dbReference type="Google" id="ProtNLM"/>
    </source>
</evidence>
<dbReference type="KEGG" id="lip:LI0539"/>
<organism evidence="3 4">
    <name type="scientific">Lawsonia intracellularis (strain PHE/MN1-00)</name>
    <dbReference type="NCBI Taxonomy" id="363253"/>
    <lineage>
        <taxon>Bacteria</taxon>
        <taxon>Pseudomonadati</taxon>
        <taxon>Thermodesulfobacteriota</taxon>
        <taxon>Desulfovibrionia</taxon>
        <taxon>Desulfovibrionales</taxon>
        <taxon>Desulfovibrionaceae</taxon>
        <taxon>Lawsonia</taxon>
    </lineage>
</organism>
<evidence type="ECO:0000256" key="1">
    <source>
        <dbReference type="SAM" id="Coils"/>
    </source>
</evidence>
<keyword evidence="1" id="KW-0175">Coiled coil</keyword>
<gene>
    <name evidence="3" type="ordered locus">LI0539</name>
</gene>
<protein>
    <recommendedName>
        <fullName evidence="5">Type III secretion protein YscO</fullName>
    </recommendedName>
</protein>
<dbReference type="Proteomes" id="UP000002430">
    <property type="component" value="Chromosome"/>
</dbReference>
<keyword evidence="4" id="KW-1185">Reference proteome</keyword>
<accession>Q1MQY4</accession>
<dbReference type="Gene3D" id="1.10.287.1700">
    <property type="match status" value="1"/>
</dbReference>
<dbReference type="InterPro" id="IPR053716">
    <property type="entry name" value="Flag_assembly_chemotaxis_eff"/>
</dbReference>
<feature type="coiled-coil region" evidence="1">
    <location>
        <begin position="24"/>
        <end position="58"/>
    </location>
</feature>
<feature type="region of interest" description="Disordered" evidence="2">
    <location>
        <begin position="146"/>
        <end position="165"/>
    </location>
</feature>
<proteinExistence type="predicted"/>
<dbReference type="EMBL" id="AM180252">
    <property type="protein sequence ID" value="CAJ54593.1"/>
    <property type="molecule type" value="Genomic_DNA"/>
</dbReference>
<dbReference type="eggNOG" id="ENOG50333N3">
    <property type="taxonomic scope" value="Bacteria"/>
</dbReference>